<sequence length="351" mass="39002">MVEKGIKTKHADADADVLIALTAIESAKTKPTVLLGEDTDFLCVVSFCQKEKKCPHQGCSTSVSANSPTVQWFEAILDEMFREYATVYTPPAEKRLGEEFLNITVLNGDATKIPYSSSMLMSVVQNNISEKLHIPPNKQKILYNDKMVQIYNSNGKSLTLSDNNIPPYATLYLVVLLYAIPEAFDHVVFDLYWGYPSSGCDYLDASCLVFQGTQFLNLADFEHHNLNGITHSGDVMDHFKQIGHHTIDVNLKQLSSNVTHLFFTLSAWSCPNIARYPNPSLKFYEASNKEKDLCKTSFTHAANSQAVVMCSVSKNAQGRWEIFESGKLSAGNARNYAPLQSTISSLIKAGF</sequence>
<dbReference type="Gene3D" id="3.10.20.90">
    <property type="entry name" value="Phosphatidylinositol 3-kinase Catalytic Subunit, Chain A, domain 1"/>
    <property type="match status" value="1"/>
</dbReference>
<dbReference type="PROSITE" id="PS50053">
    <property type="entry name" value="UBIQUITIN_2"/>
    <property type="match status" value="1"/>
</dbReference>
<dbReference type="SUPFAM" id="SSF54236">
    <property type="entry name" value="Ubiquitin-like"/>
    <property type="match status" value="1"/>
</dbReference>
<dbReference type="PANTHER" id="PTHR32097:SF17">
    <property type="entry name" value="CAMP-BINDING PROTEIN 1-RELATED"/>
    <property type="match status" value="1"/>
</dbReference>
<organism evidence="2 3">
    <name type="scientific">Magallana gigas</name>
    <name type="common">Pacific oyster</name>
    <name type="synonym">Crassostrea gigas</name>
    <dbReference type="NCBI Taxonomy" id="29159"/>
    <lineage>
        <taxon>Eukaryota</taxon>
        <taxon>Metazoa</taxon>
        <taxon>Spiralia</taxon>
        <taxon>Lophotrochozoa</taxon>
        <taxon>Mollusca</taxon>
        <taxon>Bivalvia</taxon>
        <taxon>Autobranchia</taxon>
        <taxon>Pteriomorphia</taxon>
        <taxon>Ostreida</taxon>
        <taxon>Ostreoidea</taxon>
        <taxon>Ostreidae</taxon>
        <taxon>Magallana</taxon>
    </lineage>
</organism>
<reference evidence="2" key="1">
    <citation type="submission" date="2022-08" db="UniProtKB">
        <authorList>
            <consortium name="EnsemblMetazoa"/>
        </authorList>
    </citation>
    <scope>IDENTIFICATION</scope>
    <source>
        <strain evidence="2">05x7-T-G4-1.051#20</strain>
    </source>
</reference>
<evidence type="ECO:0000313" key="3">
    <source>
        <dbReference type="Proteomes" id="UP000005408"/>
    </source>
</evidence>
<dbReference type="Gene3D" id="2.60.60.30">
    <property type="entry name" value="sav2460 like domains"/>
    <property type="match status" value="1"/>
</dbReference>
<keyword evidence="3" id="KW-1185">Reference proteome</keyword>
<proteinExistence type="predicted"/>
<evidence type="ECO:0000259" key="1">
    <source>
        <dbReference type="PROSITE" id="PS50053"/>
    </source>
</evidence>
<dbReference type="Proteomes" id="UP000005408">
    <property type="component" value="Unassembled WGS sequence"/>
</dbReference>
<dbReference type="EnsemblMetazoa" id="G2764.1">
    <property type="protein sequence ID" value="G2764.1:cds"/>
    <property type="gene ID" value="G2764"/>
</dbReference>
<protein>
    <recommendedName>
        <fullName evidence="1">Ubiquitin-like domain-containing protein</fullName>
    </recommendedName>
</protein>
<dbReference type="PANTHER" id="PTHR32097">
    <property type="entry name" value="CAMP-BINDING PROTEIN 1-RELATED"/>
    <property type="match status" value="1"/>
</dbReference>
<feature type="domain" description="Ubiquitin-like" evidence="1">
    <location>
        <begin position="101"/>
        <end position="175"/>
    </location>
</feature>
<evidence type="ECO:0000313" key="2">
    <source>
        <dbReference type="EnsemblMetazoa" id="G2764.1:cds"/>
    </source>
</evidence>
<name>A0A8W8LIF2_MAGGI</name>
<accession>A0A8W8LIF2</accession>
<dbReference type="InterPro" id="IPR000626">
    <property type="entry name" value="Ubiquitin-like_dom"/>
</dbReference>
<dbReference type="InterPro" id="IPR051324">
    <property type="entry name" value="Stress/Tellurium_Resist"/>
</dbReference>
<dbReference type="CDD" id="cd17039">
    <property type="entry name" value="Ubl_ubiquitin_like"/>
    <property type="match status" value="1"/>
</dbReference>
<dbReference type="InterPro" id="IPR029071">
    <property type="entry name" value="Ubiquitin-like_domsf"/>
</dbReference>
<dbReference type="AlphaFoldDB" id="A0A8W8LIF2"/>